<dbReference type="InterPro" id="IPR036271">
    <property type="entry name" value="Tet_transcr_reg_TetR-rel_C_sf"/>
</dbReference>
<keyword evidence="2 4" id="KW-0238">DNA-binding</keyword>
<dbReference type="InterPro" id="IPR009057">
    <property type="entry name" value="Homeodomain-like_sf"/>
</dbReference>
<dbReference type="Gene3D" id="1.10.357.10">
    <property type="entry name" value="Tetracycline Repressor, domain 2"/>
    <property type="match status" value="1"/>
</dbReference>
<evidence type="ECO:0000313" key="7">
    <source>
        <dbReference type="Proteomes" id="UP001589776"/>
    </source>
</evidence>
<evidence type="ECO:0000313" key="6">
    <source>
        <dbReference type="EMBL" id="MFC0211978.1"/>
    </source>
</evidence>
<comment type="caution">
    <text evidence="6">The sequence shown here is derived from an EMBL/GenBank/DDBJ whole genome shotgun (WGS) entry which is preliminary data.</text>
</comment>
<evidence type="ECO:0000259" key="5">
    <source>
        <dbReference type="PROSITE" id="PS50977"/>
    </source>
</evidence>
<dbReference type="PROSITE" id="PS50977">
    <property type="entry name" value="HTH_TETR_2"/>
    <property type="match status" value="1"/>
</dbReference>
<reference evidence="6 7" key="1">
    <citation type="submission" date="2024-09" db="EMBL/GenBank/DDBJ databases">
        <authorList>
            <person name="Sun Q."/>
            <person name="Mori K."/>
        </authorList>
    </citation>
    <scope>NUCLEOTIDE SEQUENCE [LARGE SCALE GENOMIC DNA]</scope>
    <source>
        <strain evidence="6 7">CCM 7759</strain>
    </source>
</reference>
<dbReference type="PANTHER" id="PTHR30055:SF151">
    <property type="entry name" value="TRANSCRIPTIONAL REGULATORY PROTEIN"/>
    <property type="match status" value="1"/>
</dbReference>
<feature type="domain" description="HTH tetR-type" evidence="5">
    <location>
        <begin position="1"/>
        <end position="54"/>
    </location>
</feature>
<gene>
    <name evidence="6" type="ORF">ACFFK0_05840</name>
</gene>
<dbReference type="SUPFAM" id="SSF48498">
    <property type="entry name" value="Tetracyclin repressor-like, C-terminal domain"/>
    <property type="match status" value="1"/>
</dbReference>
<dbReference type="InterPro" id="IPR004111">
    <property type="entry name" value="Repressor_TetR_C"/>
</dbReference>
<protein>
    <submittedName>
        <fullName evidence="6">TetR/AcrR family transcriptional regulator</fullName>
    </submittedName>
</protein>
<evidence type="ECO:0000256" key="3">
    <source>
        <dbReference type="ARBA" id="ARBA00023163"/>
    </source>
</evidence>
<keyword evidence="1" id="KW-0805">Transcription regulation</keyword>
<dbReference type="EMBL" id="JBHLWN010000025">
    <property type="protein sequence ID" value="MFC0211978.1"/>
    <property type="molecule type" value="Genomic_DNA"/>
</dbReference>
<dbReference type="InterPro" id="IPR001647">
    <property type="entry name" value="HTH_TetR"/>
</dbReference>
<dbReference type="Pfam" id="PF00440">
    <property type="entry name" value="TetR_N"/>
    <property type="match status" value="1"/>
</dbReference>
<feature type="DNA-binding region" description="H-T-H motif" evidence="4">
    <location>
        <begin position="17"/>
        <end position="36"/>
    </location>
</feature>
<proteinExistence type="predicted"/>
<keyword evidence="3" id="KW-0804">Transcription</keyword>
<dbReference type="Proteomes" id="UP001589776">
    <property type="component" value="Unassembled WGS sequence"/>
</dbReference>
<sequence length="207" mass="23009">MGLALNIADTEGIEAVSFRRLAHDFGVTPMAIYRHVRNKDDLLDAMTEHVLASFDTSAVQETDWREQVRGLLYALRRMLLVHPSGSSLLSRRSLPSKNRLAIFETALGILRSAGFEPREAFFIFEYLLNQVVSLVVAGNGYIQGTEAERRVWGAQLLEFYGGLPPQQYPWLVEAAPNIAACVDTEQHFAFGIDLLLAGVEAMAASKR</sequence>
<evidence type="ECO:0000256" key="4">
    <source>
        <dbReference type="PROSITE-ProRule" id="PRU00335"/>
    </source>
</evidence>
<dbReference type="InterPro" id="IPR050109">
    <property type="entry name" value="HTH-type_TetR-like_transc_reg"/>
</dbReference>
<name>A0ABV6DH51_9BACL</name>
<dbReference type="RefSeq" id="WP_377469027.1">
    <property type="nucleotide sequence ID" value="NZ_JBHLWN010000025.1"/>
</dbReference>
<accession>A0ABV6DH51</accession>
<organism evidence="6 7">
    <name type="scientific">Paenibacillus chartarius</name>
    <dbReference type="NCBI Taxonomy" id="747481"/>
    <lineage>
        <taxon>Bacteria</taxon>
        <taxon>Bacillati</taxon>
        <taxon>Bacillota</taxon>
        <taxon>Bacilli</taxon>
        <taxon>Bacillales</taxon>
        <taxon>Paenibacillaceae</taxon>
        <taxon>Paenibacillus</taxon>
    </lineage>
</organism>
<evidence type="ECO:0000256" key="1">
    <source>
        <dbReference type="ARBA" id="ARBA00023015"/>
    </source>
</evidence>
<dbReference type="SUPFAM" id="SSF46689">
    <property type="entry name" value="Homeodomain-like"/>
    <property type="match status" value="1"/>
</dbReference>
<dbReference type="Pfam" id="PF02909">
    <property type="entry name" value="TetR_C_1"/>
    <property type="match status" value="1"/>
</dbReference>
<keyword evidence="7" id="KW-1185">Reference proteome</keyword>
<dbReference type="PANTHER" id="PTHR30055">
    <property type="entry name" value="HTH-TYPE TRANSCRIPTIONAL REGULATOR RUTR"/>
    <property type="match status" value="1"/>
</dbReference>
<evidence type="ECO:0000256" key="2">
    <source>
        <dbReference type="ARBA" id="ARBA00023125"/>
    </source>
</evidence>